<gene>
    <name evidence="3" type="ORF">H4219_002295</name>
</gene>
<accession>A0A9W8A4F2</accession>
<feature type="compositionally biased region" description="Polar residues" evidence="1">
    <location>
        <begin position="292"/>
        <end position="307"/>
    </location>
</feature>
<dbReference type="Pfam" id="PF08520">
    <property type="entry name" value="Mitofissin"/>
    <property type="match status" value="1"/>
</dbReference>
<feature type="region of interest" description="Disordered" evidence="1">
    <location>
        <begin position="213"/>
        <end position="269"/>
    </location>
</feature>
<feature type="transmembrane region" description="Helical" evidence="2">
    <location>
        <begin position="71"/>
        <end position="89"/>
    </location>
</feature>
<keyword evidence="4" id="KW-1185">Reference proteome</keyword>
<evidence type="ECO:0000256" key="1">
    <source>
        <dbReference type="SAM" id="MobiDB-lite"/>
    </source>
</evidence>
<evidence type="ECO:0000313" key="3">
    <source>
        <dbReference type="EMBL" id="KAJ1918939.1"/>
    </source>
</evidence>
<comment type="caution">
    <text evidence="3">The sequence shown here is derived from an EMBL/GenBank/DDBJ whole genome shotgun (WGS) entry which is preliminary data.</text>
</comment>
<protein>
    <submittedName>
        <fullName evidence="3">Uncharacterized protein</fullName>
    </submittedName>
</protein>
<keyword evidence="2" id="KW-0812">Transmembrane</keyword>
<sequence length="307" mass="32879">MRYFPDTAHPVLKGGSMPNGTSSMEAYWDRWSSWHGGVPSAGSGSSSAQSQLDEIFILRYRMKILKLCRKIIMASLLNMLLITTVLAGIRRATGWTFAKPAKSKSKDKGKAQKNKKRSKITIFQRYLLIGEATFEWACGIVANSCYAVRVDKDKRLADILGIATWSKEDDEDEDEEDEESCLQSSINASRSPILNQISFGAAAAIAASDLSNLPPVPETDPPAYSPFDPMAASSATTATATTTAPSAPPFEQFVGNNGSSGSSTPISTSARHSLTAAYGVASASPADFWPTKNMTKSGLEASSNSSI</sequence>
<reference evidence="3" key="1">
    <citation type="submission" date="2022-07" db="EMBL/GenBank/DDBJ databases">
        <title>Phylogenomic reconstructions and comparative analyses of Kickxellomycotina fungi.</title>
        <authorList>
            <person name="Reynolds N.K."/>
            <person name="Stajich J.E."/>
            <person name="Barry K."/>
            <person name="Grigoriev I.V."/>
            <person name="Crous P."/>
            <person name="Smith M.E."/>
        </authorList>
    </citation>
    <scope>NUCLEOTIDE SEQUENCE</scope>
    <source>
        <strain evidence="3">NBRC 100468</strain>
    </source>
</reference>
<evidence type="ECO:0000256" key="2">
    <source>
        <dbReference type="SAM" id="Phobius"/>
    </source>
</evidence>
<dbReference type="Proteomes" id="UP001150538">
    <property type="component" value="Unassembled WGS sequence"/>
</dbReference>
<dbReference type="AlphaFoldDB" id="A0A9W8A4F2"/>
<feature type="region of interest" description="Disordered" evidence="1">
    <location>
        <begin position="285"/>
        <end position="307"/>
    </location>
</feature>
<dbReference type="EMBL" id="JANBPU010000035">
    <property type="protein sequence ID" value="KAJ1918939.1"/>
    <property type="molecule type" value="Genomic_DNA"/>
</dbReference>
<evidence type="ECO:0000313" key="4">
    <source>
        <dbReference type="Proteomes" id="UP001150538"/>
    </source>
</evidence>
<keyword evidence="2" id="KW-1133">Transmembrane helix</keyword>
<feature type="compositionally biased region" description="Pro residues" evidence="1">
    <location>
        <begin position="214"/>
        <end position="224"/>
    </location>
</feature>
<feature type="compositionally biased region" description="Low complexity" evidence="1">
    <location>
        <begin position="231"/>
        <end position="245"/>
    </location>
</feature>
<feature type="compositionally biased region" description="Low complexity" evidence="1">
    <location>
        <begin position="255"/>
        <end position="269"/>
    </location>
</feature>
<dbReference type="InterPro" id="IPR013726">
    <property type="entry name" value="Mitofissin"/>
</dbReference>
<dbReference type="OrthoDB" id="10658068at2759"/>
<name>A0A9W8A4F2_9FUNG</name>
<proteinExistence type="predicted"/>
<keyword evidence="2" id="KW-0472">Membrane</keyword>
<organism evidence="3 4">
    <name type="scientific">Mycoemilia scoparia</name>
    <dbReference type="NCBI Taxonomy" id="417184"/>
    <lineage>
        <taxon>Eukaryota</taxon>
        <taxon>Fungi</taxon>
        <taxon>Fungi incertae sedis</taxon>
        <taxon>Zoopagomycota</taxon>
        <taxon>Kickxellomycotina</taxon>
        <taxon>Kickxellomycetes</taxon>
        <taxon>Kickxellales</taxon>
        <taxon>Kickxellaceae</taxon>
        <taxon>Mycoemilia</taxon>
    </lineage>
</organism>